<evidence type="ECO:0000256" key="1">
    <source>
        <dbReference type="ARBA" id="ARBA00000085"/>
    </source>
</evidence>
<feature type="transmembrane region" description="Helical" evidence="6">
    <location>
        <begin position="187"/>
        <end position="205"/>
    </location>
</feature>
<feature type="domain" description="Histidine kinase" evidence="7">
    <location>
        <begin position="427"/>
        <end position="614"/>
    </location>
</feature>
<keyword evidence="5" id="KW-0902">Two-component regulatory system</keyword>
<reference evidence="8 9" key="1">
    <citation type="submission" date="2013-04" db="EMBL/GenBank/DDBJ databases">
        <title>Oceanococcus atlanticus 22II-S10r2 Genome Sequencing.</title>
        <authorList>
            <person name="Lai Q."/>
            <person name="Li G."/>
            <person name="Shao Z."/>
        </authorList>
    </citation>
    <scope>NUCLEOTIDE SEQUENCE [LARGE SCALE GENOMIC DNA]</scope>
    <source>
        <strain evidence="8 9">22II-S10r2</strain>
    </source>
</reference>
<dbReference type="PANTHER" id="PTHR24421">
    <property type="entry name" value="NITRATE/NITRITE SENSOR PROTEIN NARX-RELATED"/>
    <property type="match status" value="1"/>
</dbReference>
<dbReference type="AlphaFoldDB" id="A0A1Y1SFV2"/>
<proteinExistence type="predicted"/>
<dbReference type="InterPro" id="IPR036890">
    <property type="entry name" value="HATPase_C_sf"/>
</dbReference>
<feature type="transmembrane region" description="Helical" evidence="6">
    <location>
        <begin position="359"/>
        <end position="376"/>
    </location>
</feature>
<dbReference type="STRING" id="1317117.ATO7_00255"/>
<keyword evidence="9" id="KW-1185">Reference proteome</keyword>
<evidence type="ECO:0000256" key="4">
    <source>
        <dbReference type="ARBA" id="ARBA00022777"/>
    </source>
</evidence>
<evidence type="ECO:0000256" key="2">
    <source>
        <dbReference type="ARBA" id="ARBA00012438"/>
    </source>
</evidence>
<gene>
    <name evidence="8" type="ORF">ATO7_00255</name>
</gene>
<comment type="caution">
    <text evidence="8">The sequence shown here is derived from an EMBL/GenBank/DDBJ whole genome shotgun (WGS) entry which is preliminary data.</text>
</comment>
<evidence type="ECO:0000256" key="3">
    <source>
        <dbReference type="ARBA" id="ARBA00022679"/>
    </source>
</evidence>
<organism evidence="8 9">
    <name type="scientific">Oceanococcus atlanticus</name>
    <dbReference type="NCBI Taxonomy" id="1317117"/>
    <lineage>
        <taxon>Bacteria</taxon>
        <taxon>Pseudomonadati</taxon>
        <taxon>Pseudomonadota</taxon>
        <taxon>Gammaproteobacteria</taxon>
        <taxon>Chromatiales</taxon>
        <taxon>Oceanococcaceae</taxon>
        <taxon>Oceanococcus</taxon>
    </lineage>
</organism>
<dbReference type="PRINTS" id="PR00344">
    <property type="entry name" value="BCTRLSENSOR"/>
</dbReference>
<feature type="transmembrane region" description="Helical" evidence="6">
    <location>
        <begin position="212"/>
        <end position="235"/>
    </location>
</feature>
<dbReference type="InterPro" id="IPR005467">
    <property type="entry name" value="His_kinase_dom"/>
</dbReference>
<feature type="transmembrane region" description="Helical" evidence="6">
    <location>
        <begin position="297"/>
        <end position="317"/>
    </location>
</feature>
<dbReference type="CDD" id="cd16917">
    <property type="entry name" value="HATPase_UhpB-NarQ-NarX-like"/>
    <property type="match status" value="1"/>
</dbReference>
<dbReference type="GO" id="GO:0000160">
    <property type="term" value="P:phosphorelay signal transduction system"/>
    <property type="evidence" value="ECO:0007669"/>
    <property type="project" value="UniProtKB-KW"/>
</dbReference>
<protein>
    <recommendedName>
        <fullName evidence="2">histidine kinase</fullName>
        <ecNumber evidence="2">2.7.13.3</ecNumber>
    </recommendedName>
</protein>
<dbReference type="Gene3D" id="3.30.565.10">
    <property type="entry name" value="Histidine kinase-like ATPase, C-terminal domain"/>
    <property type="match status" value="1"/>
</dbReference>
<accession>A0A1Y1SFV2</accession>
<dbReference type="InterPro" id="IPR050482">
    <property type="entry name" value="Sensor_HK_TwoCompSys"/>
</dbReference>
<keyword evidence="6" id="KW-1133">Transmembrane helix</keyword>
<keyword evidence="4 8" id="KW-0418">Kinase</keyword>
<dbReference type="EMBL" id="AQQV01000001">
    <property type="protein sequence ID" value="ORE88260.1"/>
    <property type="molecule type" value="Genomic_DNA"/>
</dbReference>
<dbReference type="EC" id="2.7.13.3" evidence="2"/>
<evidence type="ECO:0000313" key="9">
    <source>
        <dbReference type="Proteomes" id="UP000192342"/>
    </source>
</evidence>
<dbReference type="Gene3D" id="1.20.5.1930">
    <property type="match status" value="1"/>
</dbReference>
<feature type="transmembrane region" description="Helical" evidence="6">
    <location>
        <begin position="273"/>
        <end position="291"/>
    </location>
</feature>
<dbReference type="Pfam" id="PF02518">
    <property type="entry name" value="HATPase_c"/>
    <property type="match status" value="1"/>
</dbReference>
<feature type="transmembrane region" description="Helical" evidence="6">
    <location>
        <begin position="241"/>
        <end position="261"/>
    </location>
</feature>
<comment type="catalytic activity">
    <reaction evidence="1">
        <text>ATP + protein L-histidine = ADP + protein N-phospho-L-histidine.</text>
        <dbReference type="EC" id="2.7.13.3"/>
    </reaction>
</comment>
<dbReference type="SUPFAM" id="SSF55874">
    <property type="entry name" value="ATPase domain of HSP90 chaperone/DNA topoisomerase II/histidine kinase"/>
    <property type="match status" value="1"/>
</dbReference>
<evidence type="ECO:0000256" key="6">
    <source>
        <dbReference type="SAM" id="Phobius"/>
    </source>
</evidence>
<keyword evidence="6" id="KW-0812">Transmembrane</keyword>
<keyword evidence="6" id="KW-0472">Membrane</keyword>
<evidence type="ECO:0000256" key="5">
    <source>
        <dbReference type="ARBA" id="ARBA00023012"/>
    </source>
</evidence>
<dbReference type="InterPro" id="IPR003594">
    <property type="entry name" value="HATPase_dom"/>
</dbReference>
<dbReference type="PROSITE" id="PS50109">
    <property type="entry name" value="HIS_KIN"/>
    <property type="match status" value="1"/>
</dbReference>
<sequence length="625" mass="69003">MCLLSMLWLSPAQAAQTAQTLNTFDQADWTVTAANSRPDEASEWQRVDLPDSHAVLRHEGRYLGDRPHGFDAPWHWYRLRLDDALFDGSDLGVFIPRYADRIRVYFNGERVARSFRDPTRVELGWNRPFHGVLPARLQSAHGNTLMLALDSPYLGRVQLARPRIGTDETVNSLFESSYLMRIRSAEIAAGVLSVIALFGFAIWLAQPADTKHLLLGLAAASFAVRQAHFFVVVPWGSPPLFWWLAVISMAWAMCLILLFALRYYDHPRGWMETSLVGAALAISLATVPGYGVDAYAYAGLIYIALAPIAVIAGVILLRRAVREPGLPQLLLAGGYLINLVLNLNDLAIQQRWISIERPFLGPIGAVLMCGSFIIALTTRYSQSLGEVAALNEKLEARVRERQLELERTHQRLSVALADQVRAEERQRLMREIHDGIGAQLTTALAAAEHGGRSDEQAVRALRSAIADLKLTVDSLEPVDGDLPSLLGNLRYRLTPQFRHAGLDVNWAVTPLPALAWLQPPHALHILRLLQEALSNMIQHAHAHRVSVETGVSQDPGGIWVDIRDDGCGFDPTMASQGRGLANMQARASALGGQLSLNSQPGRGTSVRLWLPLQQDARPTANRRAG</sequence>
<name>A0A1Y1SFV2_9GAMM</name>
<evidence type="ECO:0000313" key="8">
    <source>
        <dbReference type="EMBL" id="ORE88260.1"/>
    </source>
</evidence>
<evidence type="ECO:0000259" key="7">
    <source>
        <dbReference type="PROSITE" id="PS50109"/>
    </source>
</evidence>
<dbReference type="Proteomes" id="UP000192342">
    <property type="component" value="Unassembled WGS sequence"/>
</dbReference>
<dbReference type="InterPro" id="IPR004358">
    <property type="entry name" value="Sig_transdc_His_kin-like_C"/>
</dbReference>
<dbReference type="SMART" id="SM00387">
    <property type="entry name" value="HATPase_c"/>
    <property type="match status" value="1"/>
</dbReference>
<keyword evidence="3" id="KW-0808">Transferase</keyword>
<dbReference type="GO" id="GO:0004673">
    <property type="term" value="F:protein histidine kinase activity"/>
    <property type="evidence" value="ECO:0007669"/>
    <property type="project" value="UniProtKB-EC"/>
</dbReference>